<keyword evidence="8 13" id="KW-0963">Cytoplasm</keyword>
<dbReference type="InterPro" id="IPR001352">
    <property type="entry name" value="RNase_HII/HIII"/>
</dbReference>
<dbReference type="GO" id="GO:0005737">
    <property type="term" value="C:cytoplasm"/>
    <property type="evidence" value="ECO:0007669"/>
    <property type="project" value="UniProtKB-SubCell"/>
</dbReference>
<dbReference type="GO" id="GO:0004523">
    <property type="term" value="F:RNA-DNA hybrid ribonuclease activity"/>
    <property type="evidence" value="ECO:0007669"/>
    <property type="project" value="UniProtKB-UniRule"/>
</dbReference>
<dbReference type="GO" id="GO:0006298">
    <property type="term" value="P:mismatch repair"/>
    <property type="evidence" value="ECO:0007669"/>
    <property type="project" value="TreeGrafter"/>
</dbReference>
<dbReference type="PROSITE" id="PS51975">
    <property type="entry name" value="RNASE_H_2"/>
    <property type="match status" value="1"/>
</dbReference>
<comment type="subcellular location">
    <subcellularLocation>
        <location evidence="4 13">Cytoplasm</location>
    </subcellularLocation>
</comment>
<dbReference type="PANTHER" id="PTHR10954:SF23">
    <property type="entry name" value="RIBONUCLEASE"/>
    <property type="match status" value="1"/>
</dbReference>
<dbReference type="InterPro" id="IPR004649">
    <property type="entry name" value="RNase_H2_suA"/>
</dbReference>
<dbReference type="CDD" id="cd07180">
    <property type="entry name" value="RNase_HII_archaea_like"/>
    <property type="match status" value="1"/>
</dbReference>
<evidence type="ECO:0000313" key="17">
    <source>
        <dbReference type="EMBL" id="HEW53083.1"/>
    </source>
</evidence>
<comment type="similarity">
    <text evidence="5 13 15">Belongs to the RNase HII family.</text>
</comment>
<feature type="domain" description="RNase H type-2" evidence="16">
    <location>
        <begin position="2"/>
        <end position="212"/>
    </location>
</feature>
<evidence type="ECO:0000256" key="4">
    <source>
        <dbReference type="ARBA" id="ARBA00004496"/>
    </source>
</evidence>
<dbReference type="FunFam" id="1.10.10.460:FF:000001">
    <property type="entry name" value="Ribonuclease"/>
    <property type="match status" value="1"/>
</dbReference>
<evidence type="ECO:0000256" key="14">
    <source>
        <dbReference type="PROSITE-ProRule" id="PRU01319"/>
    </source>
</evidence>
<dbReference type="InterPro" id="IPR024567">
    <property type="entry name" value="RNase_HII/HIII_dom"/>
</dbReference>
<dbReference type="InterPro" id="IPR012337">
    <property type="entry name" value="RNaseH-like_sf"/>
</dbReference>
<dbReference type="GO" id="GO:0043137">
    <property type="term" value="P:DNA replication, removal of RNA primer"/>
    <property type="evidence" value="ECO:0007669"/>
    <property type="project" value="TreeGrafter"/>
</dbReference>
<dbReference type="Gene3D" id="1.10.10.460">
    <property type="entry name" value="Ribonuclease hii. Domain 2"/>
    <property type="match status" value="1"/>
</dbReference>
<sequence>MVFIAGVDEAGRGPLIGDLFMALVVIDERAEPTLRALGIRDSKKLSKNRREKLFGYIVRIAETVVVSRIPPELIDKENLNILEIRALCRAISKAASIVKIDKVYIDAFAEPTKLRDSVRKCVEDLDHEGVVVIHGADALYTVVGAASIIAKVLRDRYIDSLKTLYGDFGSGYPSDKRTIDWLKSYYATHRSIPPIVRRSWKTVDKVLSGKYTLDKYISRKDQKTVDSV</sequence>
<proteinExistence type="inferred from homology"/>
<dbReference type="GO" id="GO:0003723">
    <property type="term" value="F:RNA binding"/>
    <property type="evidence" value="ECO:0007669"/>
    <property type="project" value="UniProtKB-UniRule"/>
</dbReference>
<reference evidence="17" key="1">
    <citation type="journal article" date="2020" name="mSystems">
        <title>Genome- and Community-Level Interaction Insights into Carbon Utilization and Element Cycling Functions of Hydrothermarchaeota in Hydrothermal Sediment.</title>
        <authorList>
            <person name="Zhou Z."/>
            <person name="Liu Y."/>
            <person name="Xu W."/>
            <person name="Pan J."/>
            <person name="Luo Z.H."/>
            <person name="Li M."/>
        </authorList>
    </citation>
    <scope>NUCLEOTIDE SEQUENCE [LARGE SCALE GENOMIC DNA]</scope>
    <source>
        <strain evidence="17">SpSt-16</strain>
    </source>
</reference>
<evidence type="ECO:0000256" key="15">
    <source>
        <dbReference type="RuleBase" id="RU003515"/>
    </source>
</evidence>
<evidence type="ECO:0000256" key="13">
    <source>
        <dbReference type="HAMAP-Rule" id="MF_00052"/>
    </source>
</evidence>
<keyword evidence="12 13" id="KW-0378">Hydrolase</keyword>
<dbReference type="InterPro" id="IPR023160">
    <property type="entry name" value="RNase_HII_hlx-loop-hlx_cap_dom"/>
</dbReference>
<dbReference type="EC" id="3.1.26.4" evidence="6 13"/>
<evidence type="ECO:0000256" key="9">
    <source>
        <dbReference type="ARBA" id="ARBA00022722"/>
    </source>
</evidence>
<organism evidence="17">
    <name type="scientific">Ignisphaera aggregans</name>
    <dbReference type="NCBI Taxonomy" id="334771"/>
    <lineage>
        <taxon>Archaea</taxon>
        <taxon>Thermoproteota</taxon>
        <taxon>Thermoprotei</taxon>
        <taxon>Desulfurococcales</taxon>
        <taxon>Desulfurococcaceae</taxon>
        <taxon>Ignisphaera</taxon>
    </lineage>
</organism>
<evidence type="ECO:0000259" key="16">
    <source>
        <dbReference type="PROSITE" id="PS51975"/>
    </source>
</evidence>
<evidence type="ECO:0000256" key="8">
    <source>
        <dbReference type="ARBA" id="ARBA00022490"/>
    </source>
</evidence>
<evidence type="ECO:0000256" key="3">
    <source>
        <dbReference type="ARBA" id="ARBA00004065"/>
    </source>
</evidence>
<dbReference type="GO" id="GO:0032299">
    <property type="term" value="C:ribonuclease H2 complex"/>
    <property type="evidence" value="ECO:0007669"/>
    <property type="project" value="TreeGrafter"/>
</dbReference>
<evidence type="ECO:0000256" key="11">
    <source>
        <dbReference type="ARBA" id="ARBA00022759"/>
    </source>
</evidence>
<dbReference type="AlphaFoldDB" id="A0A7C2Z1J6"/>
<comment type="cofactor">
    <cofactor evidence="13 14">
        <name>Mn(2+)</name>
        <dbReference type="ChEBI" id="CHEBI:29035"/>
    </cofactor>
    <cofactor evidence="13 14">
        <name>Mg(2+)</name>
        <dbReference type="ChEBI" id="CHEBI:18420"/>
    </cofactor>
    <text evidence="13 14">Manganese or magnesium. Binds 1 divalent metal ion per monomer in the absence of substrate. May bind a second metal ion after substrate binding.</text>
</comment>
<evidence type="ECO:0000256" key="6">
    <source>
        <dbReference type="ARBA" id="ARBA00012180"/>
    </source>
</evidence>
<dbReference type="PANTHER" id="PTHR10954">
    <property type="entry name" value="RIBONUCLEASE H2 SUBUNIT A"/>
    <property type="match status" value="1"/>
</dbReference>
<comment type="function">
    <text evidence="3 13 15">Endonuclease that specifically degrades the RNA of RNA-DNA hybrids.</text>
</comment>
<dbReference type="HAMAP" id="MF_00052_A">
    <property type="entry name" value="RNase_HII_A"/>
    <property type="match status" value="1"/>
</dbReference>
<keyword evidence="10 13" id="KW-0479">Metal-binding</keyword>
<keyword evidence="9 13" id="KW-0540">Nuclease</keyword>
<comment type="catalytic activity">
    <reaction evidence="1 13 14 15">
        <text>Endonucleolytic cleavage to 5'-phosphomonoester.</text>
        <dbReference type="EC" id="3.1.26.4"/>
    </reaction>
</comment>
<dbReference type="EMBL" id="DSGT01000008">
    <property type="protein sequence ID" value="HEW53083.1"/>
    <property type="molecule type" value="Genomic_DNA"/>
</dbReference>
<comment type="caution">
    <text evidence="17">The sequence shown here is derived from an EMBL/GenBank/DDBJ whole genome shotgun (WGS) entry which is preliminary data.</text>
</comment>
<name>A0A7C2Z1J6_9CREN</name>
<evidence type="ECO:0000256" key="1">
    <source>
        <dbReference type="ARBA" id="ARBA00000077"/>
    </source>
</evidence>
<dbReference type="SUPFAM" id="SSF53098">
    <property type="entry name" value="Ribonuclease H-like"/>
    <property type="match status" value="1"/>
</dbReference>
<feature type="binding site" evidence="13 14">
    <location>
        <position position="106"/>
    </location>
    <ligand>
        <name>a divalent metal cation</name>
        <dbReference type="ChEBI" id="CHEBI:60240"/>
    </ligand>
</feature>
<evidence type="ECO:0000256" key="2">
    <source>
        <dbReference type="ARBA" id="ARBA00001946"/>
    </source>
</evidence>
<evidence type="ECO:0000256" key="12">
    <source>
        <dbReference type="ARBA" id="ARBA00022801"/>
    </source>
</evidence>
<dbReference type="InterPro" id="IPR036397">
    <property type="entry name" value="RNaseH_sf"/>
</dbReference>
<dbReference type="Gene3D" id="3.30.420.10">
    <property type="entry name" value="Ribonuclease H-like superfamily/Ribonuclease H"/>
    <property type="match status" value="1"/>
</dbReference>
<evidence type="ECO:0000256" key="10">
    <source>
        <dbReference type="ARBA" id="ARBA00022723"/>
    </source>
</evidence>
<feature type="binding site" evidence="13 14">
    <location>
        <position position="8"/>
    </location>
    <ligand>
        <name>a divalent metal cation</name>
        <dbReference type="ChEBI" id="CHEBI:60240"/>
    </ligand>
</feature>
<dbReference type="NCBIfam" id="TIGR00729">
    <property type="entry name" value="ribonuclease HII"/>
    <property type="match status" value="1"/>
</dbReference>
<dbReference type="GO" id="GO:0030145">
    <property type="term" value="F:manganese ion binding"/>
    <property type="evidence" value="ECO:0007669"/>
    <property type="project" value="UniProtKB-UniRule"/>
</dbReference>
<accession>A0A7C2Z1J6</accession>
<keyword evidence="11 13" id="KW-0255">Endonuclease</keyword>
<protein>
    <recommendedName>
        <fullName evidence="7 13">Ribonuclease HII</fullName>
        <shortName evidence="13">RNase HII</shortName>
        <ecNumber evidence="6 13">3.1.26.4</ecNumber>
    </recommendedName>
</protein>
<evidence type="ECO:0000256" key="5">
    <source>
        <dbReference type="ARBA" id="ARBA00007383"/>
    </source>
</evidence>
<feature type="binding site" evidence="13 14">
    <location>
        <position position="9"/>
    </location>
    <ligand>
        <name>a divalent metal cation</name>
        <dbReference type="ChEBI" id="CHEBI:60240"/>
    </ligand>
</feature>
<keyword evidence="13" id="KW-0464">Manganese</keyword>
<gene>
    <name evidence="13" type="primary">rnhB</name>
    <name evidence="17" type="ORF">ENO77_02795</name>
</gene>
<evidence type="ECO:0000256" key="7">
    <source>
        <dbReference type="ARBA" id="ARBA00019179"/>
    </source>
</evidence>
<comment type="cofactor">
    <cofactor evidence="2">
        <name>Mg(2+)</name>
        <dbReference type="ChEBI" id="CHEBI:18420"/>
    </cofactor>
</comment>
<dbReference type="Pfam" id="PF01351">
    <property type="entry name" value="RNase_HII"/>
    <property type="match status" value="1"/>
</dbReference>
<dbReference type="InterPro" id="IPR020787">
    <property type="entry name" value="RNase_HII_arc"/>
</dbReference>